<dbReference type="PROSITE" id="PS00409">
    <property type="entry name" value="PROKAR_NTER_METHYL"/>
    <property type="match status" value="1"/>
</dbReference>
<comment type="caution">
    <text evidence="2">The sequence shown here is derived from an EMBL/GenBank/DDBJ whole genome shotgun (WGS) entry which is preliminary data.</text>
</comment>
<dbReference type="NCBIfam" id="TIGR02532">
    <property type="entry name" value="IV_pilin_GFxxxE"/>
    <property type="match status" value="1"/>
</dbReference>
<keyword evidence="1" id="KW-0472">Membrane</keyword>
<gene>
    <name evidence="2" type="ORF">ED236_05970</name>
</gene>
<keyword evidence="3" id="KW-1185">Reference proteome</keyword>
<name>A0A3N0V3A8_9PROT</name>
<dbReference type="RefSeq" id="WP_123237014.1">
    <property type="nucleotide sequence ID" value="NZ_RJVP01000002.1"/>
</dbReference>
<proteinExistence type="predicted"/>
<protein>
    <submittedName>
        <fullName evidence="2">Prepilin-type N-terminal cleavage/methylation domain-containing protein</fullName>
    </submittedName>
</protein>
<reference evidence="2 3" key="1">
    <citation type="submission" date="2018-10" db="EMBL/GenBank/DDBJ databases">
        <authorList>
            <person name="Chen W.-M."/>
        </authorList>
    </citation>
    <scope>NUCLEOTIDE SEQUENCE [LARGE SCALE GENOMIC DNA]</scope>
    <source>
        <strain evidence="2 3">H-5</strain>
    </source>
</reference>
<feature type="transmembrane region" description="Helical" evidence="1">
    <location>
        <begin position="12"/>
        <end position="33"/>
    </location>
</feature>
<keyword evidence="1" id="KW-1133">Transmembrane helix</keyword>
<dbReference type="Pfam" id="PF07963">
    <property type="entry name" value="N_methyl"/>
    <property type="match status" value="1"/>
</dbReference>
<evidence type="ECO:0000313" key="3">
    <source>
        <dbReference type="Proteomes" id="UP000275137"/>
    </source>
</evidence>
<dbReference type="Proteomes" id="UP000275137">
    <property type="component" value="Unassembled WGS sequence"/>
</dbReference>
<dbReference type="AlphaFoldDB" id="A0A3N0V3A8"/>
<evidence type="ECO:0000256" key="1">
    <source>
        <dbReference type="SAM" id="Phobius"/>
    </source>
</evidence>
<dbReference type="EMBL" id="RJVP01000002">
    <property type="protein sequence ID" value="ROH87213.1"/>
    <property type="molecule type" value="Genomic_DNA"/>
</dbReference>
<organism evidence="2 3">
    <name type="scientific">Pseudomethylobacillus aquaticus</name>
    <dbReference type="NCBI Taxonomy" id="2676064"/>
    <lineage>
        <taxon>Bacteria</taxon>
        <taxon>Pseudomonadati</taxon>
        <taxon>Pseudomonadota</taxon>
        <taxon>Betaproteobacteria</taxon>
        <taxon>Nitrosomonadales</taxon>
        <taxon>Methylophilaceae</taxon>
        <taxon>Pseudomethylobacillus</taxon>
    </lineage>
</organism>
<accession>A0A3N0V3A8</accession>
<keyword evidence="1" id="KW-0812">Transmembrane</keyword>
<sequence>MCNNRRNKPQSGVTLIELVVAIIVLSVALSGVLKMFELINRGSTDPLVRKQALAIAESLLQEVQQQAFTLCDPDDANASIALAATDCNSLDQNAGGAALAGPIPNTESRYSQTDPLDNVADYAGFTMPDASCAGICNPGDATPLPNLAGYAASVTVTRAGAAAPFAAAPLDAVLRVQVRVTGPAATEVNLTGYRLRYAPN</sequence>
<evidence type="ECO:0000313" key="2">
    <source>
        <dbReference type="EMBL" id="ROH87213.1"/>
    </source>
</evidence>
<dbReference type="InterPro" id="IPR012902">
    <property type="entry name" value="N_methyl_site"/>
</dbReference>